<evidence type="ECO:0000259" key="8">
    <source>
        <dbReference type="PROSITE" id="PS50850"/>
    </source>
</evidence>
<feature type="transmembrane region" description="Helical" evidence="7">
    <location>
        <begin position="78"/>
        <end position="98"/>
    </location>
</feature>
<keyword evidence="5 7" id="KW-0472">Membrane</keyword>
<dbReference type="EMBL" id="JBICCN010000309">
    <property type="protein sequence ID" value="KAL3078942.1"/>
    <property type="molecule type" value="Genomic_DNA"/>
</dbReference>
<evidence type="ECO:0000256" key="7">
    <source>
        <dbReference type="SAM" id="Phobius"/>
    </source>
</evidence>
<evidence type="ECO:0000256" key="6">
    <source>
        <dbReference type="ARBA" id="ARBA00024338"/>
    </source>
</evidence>
<accession>A0ABD2IIJ3</accession>
<comment type="similarity">
    <text evidence="6">Belongs to the major facilitator superfamily. Spinster (TC 2.A.1.49) family.</text>
</comment>
<evidence type="ECO:0000256" key="3">
    <source>
        <dbReference type="ARBA" id="ARBA00022692"/>
    </source>
</evidence>
<feature type="domain" description="Major facilitator superfamily (MFS) profile" evidence="8">
    <location>
        <begin position="40"/>
        <end position="467"/>
    </location>
</feature>
<evidence type="ECO:0000256" key="2">
    <source>
        <dbReference type="ARBA" id="ARBA00022448"/>
    </source>
</evidence>
<dbReference type="InterPro" id="IPR011701">
    <property type="entry name" value="MFS"/>
</dbReference>
<dbReference type="AlphaFoldDB" id="A0ABD2IIJ3"/>
<protein>
    <recommendedName>
        <fullName evidence="8">Major facilitator superfamily (MFS) profile domain-containing protein</fullName>
    </recommendedName>
</protein>
<dbReference type="CDD" id="cd17328">
    <property type="entry name" value="MFS_spinster_like"/>
    <property type="match status" value="1"/>
</dbReference>
<proteinExistence type="inferred from homology"/>
<keyword evidence="3 7" id="KW-0812">Transmembrane</keyword>
<dbReference type="Pfam" id="PF07690">
    <property type="entry name" value="MFS_1"/>
    <property type="match status" value="1"/>
</dbReference>
<dbReference type="InterPro" id="IPR020846">
    <property type="entry name" value="MFS_dom"/>
</dbReference>
<evidence type="ECO:0000313" key="10">
    <source>
        <dbReference type="Proteomes" id="UP001620645"/>
    </source>
</evidence>
<keyword evidence="2" id="KW-0813">Transport</keyword>
<dbReference type="InterPro" id="IPR036259">
    <property type="entry name" value="MFS_trans_sf"/>
</dbReference>
<evidence type="ECO:0000313" key="9">
    <source>
        <dbReference type="EMBL" id="KAL3078942.1"/>
    </source>
</evidence>
<feature type="transmembrane region" description="Helical" evidence="7">
    <location>
        <begin position="168"/>
        <end position="189"/>
    </location>
</feature>
<feature type="transmembrane region" description="Helical" evidence="7">
    <location>
        <begin position="439"/>
        <end position="462"/>
    </location>
</feature>
<feature type="transmembrane region" description="Helical" evidence="7">
    <location>
        <begin position="246"/>
        <end position="267"/>
    </location>
</feature>
<dbReference type="Gene3D" id="1.20.1250.20">
    <property type="entry name" value="MFS general substrate transporter like domains"/>
    <property type="match status" value="1"/>
</dbReference>
<comment type="subcellular location">
    <subcellularLocation>
        <location evidence="1">Membrane</location>
        <topology evidence="1">Multi-pass membrane protein</topology>
    </subcellularLocation>
</comment>
<feature type="transmembrane region" description="Helical" evidence="7">
    <location>
        <begin position="361"/>
        <end position="387"/>
    </location>
</feature>
<dbReference type="Proteomes" id="UP001620645">
    <property type="component" value="Unassembled WGS sequence"/>
</dbReference>
<evidence type="ECO:0000256" key="4">
    <source>
        <dbReference type="ARBA" id="ARBA00022989"/>
    </source>
</evidence>
<comment type="caution">
    <text evidence="9">The sequence shown here is derived from an EMBL/GenBank/DDBJ whole genome shotgun (WGS) entry which is preliminary data.</text>
</comment>
<dbReference type="PROSITE" id="PS50850">
    <property type="entry name" value="MFS"/>
    <property type="match status" value="1"/>
</dbReference>
<gene>
    <name evidence="9" type="ORF">niasHS_014724</name>
</gene>
<dbReference type="PANTHER" id="PTHR23505">
    <property type="entry name" value="SPINSTER"/>
    <property type="match status" value="1"/>
</dbReference>
<reference evidence="9 10" key="1">
    <citation type="submission" date="2024-10" db="EMBL/GenBank/DDBJ databases">
        <authorList>
            <person name="Kim D."/>
        </authorList>
    </citation>
    <scope>NUCLEOTIDE SEQUENCE [LARGE SCALE GENOMIC DNA]</scope>
    <source>
        <strain evidence="9">Taebaek</strain>
    </source>
</reference>
<evidence type="ECO:0000256" key="5">
    <source>
        <dbReference type="ARBA" id="ARBA00023136"/>
    </source>
</evidence>
<dbReference type="GO" id="GO:0016020">
    <property type="term" value="C:membrane"/>
    <property type="evidence" value="ECO:0007669"/>
    <property type="project" value="UniProtKB-SubCell"/>
</dbReference>
<feature type="transmembrane region" description="Helical" evidence="7">
    <location>
        <begin position="334"/>
        <end position="355"/>
    </location>
</feature>
<feature type="transmembrane region" description="Helical" evidence="7">
    <location>
        <begin position="287"/>
        <end position="304"/>
    </location>
</feature>
<keyword evidence="10" id="KW-1185">Reference proteome</keyword>
<feature type="transmembrane region" description="Helical" evidence="7">
    <location>
        <begin position="105"/>
        <end position="124"/>
    </location>
</feature>
<feature type="transmembrane region" description="Helical" evidence="7">
    <location>
        <begin position="195"/>
        <end position="215"/>
    </location>
</feature>
<name>A0ABD2IIJ3_HETSC</name>
<evidence type="ECO:0000256" key="1">
    <source>
        <dbReference type="ARBA" id="ARBA00004141"/>
    </source>
</evidence>
<dbReference type="InterPro" id="IPR044770">
    <property type="entry name" value="MFS_spinster-like"/>
</dbReference>
<feature type="transmembrane region" description="Helical" evidence="7">
    <location>
        <begin position="34"/>
        <end position="53"/>
    </location>
</feature>
<sequence>MDASQEQLDRVSQDDRQQLLQNANSYYKCIKDFLSYKVTFLGVLICLNLLNYIDRFTVPGVMTLIKKDMSLDDRQEGLLQTAFIASYMFLAPLFGYLGDRMSRKLLILFGMTVWVGAVLISSFLQSYYPFLIMRMLIGVGEAAYSTVTPAIIADLFLGTARTRALTAFYIAMPVGSGLGFIVAASVSAWTGHWSWALRVSPVLGCLLLVIFALYFEEPARGAAEHTDMTPTSYLEDIRELFKIPTYVLIVCASIAVYFVTGALSWWTPNVTKYAWRVVNRDSVSPEWFSSIVGVIFMFGGLFGVPMGSSISKCWANGFSFHSFRVPPNPRADPLYCAVGLLIAVPFLWVGLLLMLHFALLLSWICTFVVILFLASNYSITTDVILYVTPPIRRSSANAIQMLISHLFGDAGSPYIVGIVSDGLKASRGHAVQADIFEFYALRDALFLVSLVLPIGAFFYFMAALQVEKDRGKLEQLAATTQEPSQEN</sequence>
<feature type="transmembrane region" description="Helical" evidence="7">
    <location>
        <begin position="130"/>
        <end position="156"/>
    </location>
</feature>
<organism evidence="9 10">
    <name type="scientific">Heterodera schachtii</name>
    <name type="common">Sugarbeet cyst nematode worm</name>
    <name type="synonym">Tylenchus schachtii</name>
    <dbReference type="NCBI Taxonomy" id="97005"/>
    <lineage>
        <taxon>Eukaryota</taxon>
        <taxon>Metazoa</taxon>
        <taxon>Ecdysozoa</taxon>
        <taxon>Nematoda</taxon>
        <taxon>Chromadorea</taxon>
        <taxon>Rhabditida</taxon>
        <taxon>Tylenchina</taxon>
        <taxon>Tylenchomorpha</taxon>
        <taxon>Tylenchoidea</taxon>
        <taxon>Heteroderidae</taxon>
        <taxon>Heteroderinae</taxon>
        <taxon>Heterodera</taxon>
    </lineage>
</organism>
<dbReference type="SUPFAM" id="SSF103473">
    <property type="entry name" value="MFS general substrate transporter"/>
    <property type="match status" value="1"/>
</dbReference>
<keyword evidence="4 7" id="KW-1133">Transmembrane helix</keyword>
<dbReference type="PANTHER" id="PTHR23505:SF79">
    <property type="entry name" value="PROTEIN SPINSTER"/>
    <property type="match status" value="1"/>
</dbReference>